<dbReference type="GO" id="GO:0004523">
    <property type="term" value="F:RNA-DNA hybrid ribonuclease activity"/>
    <property type="evidence" value="ECO:0007669"/>
    <property type="project" value="InterPro"/>
</dbReference>
<dbReference type="Pfam" id="PF00075">
    <property type="entry name" value="RNase_H"/>
    <property type="match status" value="1"/>
</dbReference>
<dbReference type="InterPro" id="IPR036397">
    <property type="entry name" value="RNaseH_sf"/>
</dbReference>
<sequence length="120" mass="13091">RMLHLGSMEEHTVFETEVTGAILALNIIKATPQLTSADVFIDCQPAITMLASPKSQPGQHLLAIFHSELRRLRAARTTLRLHIHWVPAHVGIAGNEEVDACAKDAARGANTPLTLRLRGL</sequence>
<dbReference type="AlphaFoldDB" id="A0AAD7DU60"/>
<proteinExistence type="predicted"/>
<feature type="domain" description="RNase H type-1" evidence="1">
    <location>
        <begin position="1"/>
        <end position="107"/>
    </location>
</feature>
<dbReference type="PROSITE" id="PS50879">
    <property type="entry name" value="RNASE_H_1"/>
    <property type="match status" value="1"/>
</dbReference>
<organism evidence="2 3">
    <name type="scientific">Mycena rosella</name>
    <name type="common">Pink bonnet</name>
    <name type="synonym">Agaricus rosellus</name>
    <dbReference type="NCBI Taxonomy" id="1033263"/>
    <lineage>
        <taxon>Eukaryota</taxon>
        <taxon>Fungi</taxon>
        <taxon>Dikarya</taxon>
        <taxon>Basidiomycota</taxon>
        <taxon>Agaricomycotina</taxon>
        <taxon>Agaricomycetes</taxon>
        <taxon>Agaricomycetidae</taxon>
        <taxon>Agaricales</taxon>
        <taxon>Marasmiineae</taxon>
        <taxon>Mycenaceae</taxon>
        <taxon>Mycena</taxon>
    </lineage>
</organism>
<name>A0AAD7DU60_MYCRO</name>
<dbReference type="Proteomes" id="UP001221757">
    <property type="component" value="Unassembled WGS sequence"/>
</dbReference>
<reference evidence="2" key="1">
    <citation type="submission" date="2023-03" db="EMBL/GenBank/DDBJ databases">
        <title>Massive genome expansion in bonnet fungi (Mycena s.s.) driven by repeated elements and novel gene families across ecological guilds.</title>
        <authorList>
            <consortium name="Lawrence Berkeley National Laboratory"/>
            <person name="Harder C.B."/>
            <person name="Miyauchi S."/>
            <person name="Viragh M."/>
            <person name="Kuo A."/>
            <person name="Thoen E."/>
            <person name="Andreopoulos B."/>
            <person name="Lu D."/>
            <person name="Skrede I."/>
            <person name="Drula E."/>
            <person name="Henrissat B."/>
            <person name="Morin E."/>
            <person name="Kohler A."/>
            <person name="Barry K."/>
            <person name="LaButti K."/>
            <person name="Morin E."/>
            <person name="Salamov A."/>
            <person name="Lipzen A."/>
            <person name="Mereny Z."/>
            <person name="Hegedus B."/>
            <person name="Baldrian P."/>
            <person name="Stursova M."/>
            <person name="Weitz H."/>
            <person name="Taylor A."/>
            <person name="Grigoriev I.V."/>
            <person name="Nagy L.G."/>
            <person name="Martin F."/>
            <person name="Kauserud H."/>
        </authorList>
    </citation>
    <scope>NUCLEOTIDE SEQUENCE</scope>
    <source>
        <strain evidence="2">CBHHK067</strain>
    </source>
</reference>
<dbReference type="Gene3D" id="3.30.420.10">
    <property type="entry name" value="Ribonuclease H-like superfamily/Ribonuclease H"/>
    <property type="match status" value="1"/>
</dbReference>
<evidence type="ECO:0000313" key="2">
    <source>
        <dbReference type="EMBL" id="KAJ7698373.1"/>
    </source>
</evidence>
<dbReference type="GO" id="GO:0003676">
    <property type="term" value="F:nucleic acid binding"/>
    <property type="evidence" value="ECO:0007669"/>
    <property type="project" value="InterPro"/>
</dbReference>
<feature type="non-terminal residue" evidence="2">
    <location>
        <position position="1"/>
    </location>
</feature>
<gene>
    <name evidence="2" type="ORF">B0H17DRAFT_859744</name>
</gene>
<dbReference type="InterPro" id="IPR012337">
    <property type="entry name" value="RNaseH-like_sf"/>
</dbReference>
<feature type="non-terminal residue" evidence="2">
    <location>
        <position position="120"/>
    </location>
</feature>
<protein>
    <recommendedName>
        <fullName evidence="1">RNase H type-1 domain-containing protein</fullName>
    </recommendedName>
</protein>
<dbReference type="CDD" id="cd09276">
    <property type="entry name" value="Rnase_HI_RT_non_LTR"/>
    <property type="match status" value="1"/>
</dbReference>
<keyword evidence="3" id="KW-1185">Reference proteome</keyword>
<evidence type="ECO:0000259" key="1">
    <source>
        <dbReference type="PROSITE" id="PS50879"/>
    </source>
</evidence>
<dbReference type="EMBL" id="JARKIE010000026">
    <property type="protein sequence ID" value="KAJ7698373.1"/>
    <property type="molecule type" value="Genomic_DNA"/>
</dbReference>
<dbReference type="SUPFAM" id="SSF53098">
    <property type="entry name" value="Ribonuclease H-like"/>
    <property type="match status" value="1"/>
</dbReference>
<evidence type="ECO:0000313" key="3">
    <source>
        <dbReference type="Proteomes" id="UP001221757"/>
    </source>
</evidence>
<dbReference type="InterPro" id="IPR002156">
    <property type="entry name" value="RNaseH_domain"/>
</dbReference>
<comment type="caution">
    <text evidence="2">The sequence shown here is derived from an EMBL/GenBank/DDBJ whole genome shotgun (WGS) entry which is preliminary data.</text>
</comment>
<accession>A0AAD7DU60</accession>